<reference evidence="1 2" key="1">
    <citation type="submission" date="2019-09" db="EMBL/GenBank/DDBJ databases">
        <authorList>
            <person name="Khan S.A."/>
            <person name="Jeon C.O."/>
            <person name="Chun B.H."/>
            <person name="Jeong S.E."/>
        </authorList>
    </citation>
    <scope>NUCLEOTIDE SEQUENCE [LARGE SCALE GENOMIC DNA]</scope>
    <source>
        <strain evidence="1 2">KCTC 42508</strain>
    </source>
</reference>
<name>A0A5B2TVX8_9FLAO</name>
<dbReference type="Proteomes" id="UP000323188">
    <property type="component" value="Unassembled WGS sequence"/>
</dbReference>
<sequence>MIFRKLFLLIAIISMISCKKQGAKLKNDLVDREKIDKLFKKDVSQIYFDHLYVVLDSLSYSEFTNSPSWFKNYAKVDLGLPNFEPIDEKATSCYLRGHRHYIEILGPNNDYNEPVGKSGIGFSLENDGGHFHLGVKPKLKKDSNSFLRACDTVSMPIGKSKSVWFKAFYTPSRNTSLHTWYAFYNPIFLDSLFKKKHKTYTREAYLQNAYDHKRLFKGIKAIEMDCTPKDYNRIAQEMRHLGCDLIKKEADKLTIASGDILITIEPSTSVAFSRITKLRCHLNEPDNSITRFGNLAITNEGTESVWHFETPASNKLK</sequence>
<dbReference type="AlphaFoldDB" id="A0A5B2TVX8"/>
<accession>A0A5B2TVX8</accession>
<comment type="caution">
    <text evidence="1">The sequence shown here is derived from an EMBL/GenBank/DDBJ whole genome shotgun (WGS) entry which is preliminary data.</text>
</comment>
<dbReference type="Pfam" id="PF19147">
    <property type="entry name" value="DUF5829"/>
    <property type="match status" value="1"/>
</dbReference>
<protein>
    <submittedName>
        <fullName evidence="1">Uncharacterized protein</fullName>
    </submittedName>
</protein>
<dbReference type="InterPro" id="IPR043869">
    <property type="entry name" value="DUF5829"/>
</dbReference>
<proteinExistence type="predicted"/>
<evidence type="ECO:0000313" key="1">
    <source>
        <dbReference type="EMBL" id="KAA2218677.1"/>
    </source>
</evidence>
<dbReference type="PROSITE" id="PS51257">
    <property type="entry name" value="PROKAR_LIPOPROTEIN"/>
    <property type="match status" value="1"/>
</dbReference>
<organism evidence="1 2">
    <name type="scientific">Maribacter flavus</name>
    <dbReference type="NCBI Taxonomy" id="1658664"/>
    <lineage>
        <taxon>Bacteria</taxon>
        <taxon>Pseudomonadati</taxon>
        <taxon>Bacteroidota</taxon>
        <taxon>Flavobacteriia</taxon>
        <taxon>Flavobacteriales</taxon>
        <taxon>Flavobacteriaceae</taxon>
        <taxon>Maribacter</taxon>
    </lineage>
</organism>
<evidence type="ECO:0000313" key="2">
    <source>
        <dbReference type="Proteomes" id="UP000323188"/>
    </source>
</evidence>
<gene>
    <name evidence="1" type="ORF">F0361_03370</name>
</gene>
<dbReference type="EMBL" id="VUOE01000001">
    <property type="protein sequence ID" value="KAA2218677.1"/>
    <property type="molecule type" value="Genomic_DNA"/>
</dbReference>
<dbReference type="RefSeq" id="WP_154917224.1">
    <property type="nucleotide sequence ID" value="NZ_VUOE01000001.1"/>
</dbReference>